<protein>
    <submittedName>
        <fullName evidence="1">Uncharacterized protein</fullName>
    </submittedName>
</protein>
<name>A0A016RVE3_9BILA</name>
<keyword evidence="2" id="KW-1185">Reference proteome</keyword>
<reference evidence="2" key="1">
    <citation type="journal article" date="2015" name="Nat. Genet.">
        <title>The genome and transcriptome of the zoonotic hookworm Ancylostoma ceylanicum identify infection-specific gene families.</title>
        <authorList>
            <person name="Schwarz E.M."/>
            <person name="Hu Y."/>
            <person name="Antoshechkin I."/>
            <person name="Miller M.M."/>
            <person name="Sternberg P.W."/>
            <person name="Aroian R.V."/>
        </authorList>
    </citation>
    <scope>NUCLEOTIDE SEQUENCE</scope>
    <source>
        <strain evidence="2">HY135</strain>
    </source>
</reference>
<dbReference type="EMBL" id="JARK01001698">
    <property type="protein sequence ID" value="EYB82308.1"/>
    <property type="molecule type" value="Genomic_DNA"/>
</dbReference>
<proteinExistence type="predicted"/>
<gene>
    <name evidence="1" type="primary">Acey_s0362.g3496</name>
    <name evidence="1" type="ORF">Y032_0362g3496</name>
</gene>
<evidence type="ECO:0000313" key="2">
    <source>
        <dbReference type="Proteomes" id="UP000024635"/>
    </source>
</evidence>
<sequence length="74" mass="8173">MQNAETLECAPTLPEDFTNILCPLAAGWISSCWRLNHSESTQSRGSGVFVHLRQHNTYGLYCAEPPIQQPAALT</sequence>
<comment type="caution">
    <text evidence="1">The sequence shown here is derived from an EMBL/GenBank/DDBJ whole genome shotgun (WGS) entry which is preliminary data.</text>
</comment>
<organism evidence="1 2">
    <name type="scientific">Ancylostoma ceylanicum</name>
    <dbReference type="NCBI Taxonomy" id="53326"/>
    <lineage>
        <taxon>Eukaryota</taxon>
        <taxon>Metazoa</taxon>
        <taxon>Ecdysozoa</taxon>
        <taxon>Nematoda</taxon>
        <taxon>Chromadorea</taxon>
        <taxon>Rhabditida</taxon>
        <taxon>Rhabditina</taxon>
        <taxon>Rhabditomorpha</taxon>
        <taxon>Strongyloidea</taxon>
        <taxon>Ancylostomatidae</taxon>
        <taxon>Ancylostomatinae</taxon>
        <taxon>Ancylostoma</taxon>
    </lineage>
</organism>
<dbReference type="Proteomes" id="UP000024635">
    <property type="component" value="Unassembled WGS sequence"/>
</dbReference>
<dbReference type="AlphaFoldDB" id="A0A016RVE3"/>
<evidence type="ECO:0000313" key="1">
    <source>
        <dbReference type="EMBL" id="EYB82308.1"/>
    </source>
</evidence>
<accession>A0A016RVE3</accession>